<evidence type="ECO:0000313" key="3">
    <source>
        <dbReference type="Proteomes" id="UP000030140"/>
    </source>
</evidence>
<dbReference type="Proteomes" id="UP000030140">
    <property type="component" value="Unassembled WGS sequence"/>
</dbReference>
<comment type="caution">
    <text evidence="2">The sequence shown here is derived from an EMBL/GenBank/DDBJ whole genome shotgun (WGS) entry which is preliminary data.</text>
</comment>
<sequence>MNKTVHSLSFIITKLLLLGAIVLCASCAVHHDLYREQTHNITVDTSQNYVSFFQLGNAGAYARGANESLLNGVRNYIKKHSKKEDYFLFTGDNLHRNDLKDSRSKKQLLQQLEITKNFKGTALFLPGELEWNETGLKGMEEIEDAIEDFYDEENHFMPKNGCPLETIEVNDEVELILINSQWYIEDWSKVKEMNDKCELKTREQFTTLLSSEIRKARHKTIIIGMHHPLYANGVYGGEIPAEVTYRPTAENLFIPGVGTLWSFLRSQGGLSKQDRYNPLMNELMSHIELASFDAPRVIILSSHERSMQYIDQGEIKQVIAGTGSSVKPARLSKKGLFTSTKPGFSEVRLYEGGASSVHFYGLQDGTLTELYSKTAFQKPKDYNIDSLPTRFPKTMVASIYPQESVLKSAKYEKFWGKHYRYVYGVPVEAPVALLDTLYGGLTVQRAGGGNQTNGLRLEDKEGREYNMRAIAKDPLAFLKSAGYNDLDAENYFEDTVPATVIEDFYTAAHPYGAFAIPRLAGAIDVPHTHPKLYYIPKQKALGNFNKDHGNVLYMIVEKPSGDFNKSHMFEFSNEVESTPDLFKELREDESNQLNERMYIRARIFDMLIGDWDRHEDQWRWAQDKVDEADGVIKYLAVPRDRDQVFAKFDGAFLENAQKIMSGMRQFGNYGPDIPFIEQFSESAVNLDRAILQRADLSLWLEEVIYIQERITEEVVQSAFKAAPKEIQDATWMEIQESLLSRKRNLSDIVQRYYSHLSKFVSLKGTDKDDHFIIENLANGNVRVMAYRIKDGEKGTLLFDRTLDKDVTENIWIYGLDDKDIFEVNGLNKSPIKVALIGGLENDTFTVNGGKNVTIYDQKSYKNTIINKGKATRHIDDIYENHIYDSERRPDSGGTFGLEANYNPDEGFSPRLIFGKSTLGYERHPFKTKIELDARYISLTQAVYASLEWHKAHLFHDWNFKAFGRVTSANYTENFFGLGNGSLNNANSFDDNRVYTQYLQGGIGLYYTGEYGSSTAFDLTYENTDLRDINIITPALANTAYLSLNGKYEYESRDDEAFTTRGMRFTIRSSVADELTSSQYVGAIDPSITFWNAIDRSRNIVLKTSIASELRFGEDIPFYRLATLGANNGLRSYRQGRFRGEQSLAGSIDVGFKLKPIRTFLFPVRAQGYVGYDTGRVWTGGNEDSTLHYSYGGGLQFTTAAVLKTDVHYFYGPEGGRLGFGLSLGL</sequence>
<dbReference type="RefSeq" id="WP_035328405.1">
    <property type="nucleotide sequence ID" value="NZ_CP015125.1"/>
</dbReference>
<gene>
    <name evidence="2" type="ORF">NV36_14090</name>
</gene>
<dbReference type="AlphaFoldDB" id="A0A0A2GZC8"/>
<dbReference type="KEGG" id="ddo:I597_1704"/>
<protein>
    <submittedName>
        <fullName evidence="2">Outer membrane protein/protective antigen</fullName>
    </submittedName>
</protein>
<dbReference type="SUPFAM" id="SSF56300">
    <property type="entry name" value="Metallo-dependent phosphatases"/>
    <property type="match status" value="1"/>
</dbReference>
<keyword evidence="3" id="KW-1185">Reference proteome</keyword>
<dbReference type="InterPro" id="IPR029052">
    <property type="entry name" value="Metallo-depent_PP-like"/>
</dbReference>
<dbReference type="GO" id="GO:0016787">
    <property type="term" value="F:hydrolase activity"/>
    <property type="evidence" value="ECO:0007669"/>
    <property type="project" value="InterPro"/>
</dbReference>
<dbReference type="Pfam" id="PF00149">
    <property type="entry name" value="Metallophos"/>
    <property type="match status" value="1"/>
</dbReference>
<dbReference type="InterPro" id="IPR004843">
    <property type="entry name" value="Calcineurin-like_PHP"/>
</dbReference>
<reference evidence="2 3" key="1">
    <citation type="submission" date="2014-10" db="EMBL/GenBank/DDBJ databases">
        <title>Draft genome sequence of the proteorhodopsin-containing marine bacterium Dokdonia donghaensis.</title>
        <authorList>
            <person name="Gomez-Consarnau L."/>
            <person name="Gonzalez J.M."/>
            <person name="Riedel T."/>
            <person name="Jaenicke S."/>
            <person name="Wagner-Doebler I."/>
            <person name="Fuhrman J.A."/>
        </authorList>
    </citation>
    <scope>NUCLEOTIDE SEQUENCE [LARGE SCALE GENOMIC DNA]</scope>
    <source>
        <strain evidence="2 3">DSW-1</strain>
    </source>
</reference>
<dbReference type="Gene3D" id="2.40.160.50">
    <property type="entry name" value="membrane protein fhac: a member of the omp85/tpsb transporter family"/>
    <property type="match status" value="1"/>
</dbReference>
<dbReference type="EMBL" id="JSAQ01000001">
    <property type="protein sequence ID" value="KGO07853.1"/>
    <property type="molecule type" value="Genomic_DNA"/>
</dbReference>
<evidence type="ECO:0000313" key="2">
    <source>
        <dbReference type="EMBL" id="KGO07853.1"/>
    </source>
</evidence>
<dbReference type="PATRIC" id="fig|1300343.5.peg.1711"/>
<feature type="domain" description="Calcineurin-like phosphoesterase" evidence="1">
    <location>
        <begin position="75"/>
        <end position="238"/>
    </location>
</feature>
<name>A0A0A2GZC8_9FLAO</name>
<evidence type="ECO:0000259" key="1">
    <source>
        <dbReference type="Pfam" id="PF00149"/>
    </source>
</evidence>
<dbReference type="Gene3D" id="3.60.21.10">
    <property type="match status" value="1"/>
</dbReference>
<organism evidence="2 3">
    <name type="scientific">Dokdonia donghaensis DSW-1</name>
    <dbReference type="NCBI Taxonomy" id="1300343"/>
    <lineage>
        <taxon>Bacteria</taxon>
        <taxon>Pseudomonadati</taxon>
        <taxon>Bacteroidota</taxon>
        <taxon>Flavobacteriia</taxon>
        <taxon>Flavobacteriales</taxon>
        <taxon>Flavobacteriaceae</taxon>
        <taxon>Dokdonia</taxon>
    </lineage>
</organism>
<accession>A0A0A2GZC8</accession>
<proteinExistence type="predicted"/>